<accession>A0AAV1QSD8</accession>
<evidence type="ECO:0000313" key="1">
    <source>
        <dbReference type="EMBL" id="CAK7323049.1"/>
    </source>
</evidence>
<dbReference type="AlphaFoldDB" id="A0AAV1QSD8"/>
<gene>
    <name evidence="1" type="ORF">DCAF_LOCUS664</name>
</gene>
<reference evidence="1 2" key="1">
    <citation type="submission" date="2024-01" db="EMBL/GenBank/DDBJ databases">
        <authorList>
            <person name="Waweru B."/>
        </authorList>
    </citation>
    <scope>NUCLEOTIDE SEQUENCE [LARGE SCALE GENOMIC DNA]</scope>
</reference>
<organism evidence="1 2">
    <name type="scientific">Dovyalis caffra</name>
    <dbReference type="NCBI Taxonomy" id="77055"/>
    <lineage>
        <taxon>Eukaryota</taxon>
        <taxon>Viridiplantae</taxon>
        <taxon>Streptophyta</taxon>
        <taxon>Embryophyta</taxon>
        <taxon>Tracheophyta</taxon>
        <taxon>Spermatophyta</taxon>
        <taxon>Magnoliopsida</taxon>
        <taxon>eudicotyledons</taxon>
        <taxon>Gunneridae</taxon>
        <taxon>Pentapetalae</taxon>
        <taxon>rosids</taxon>
        <taxon>fabids</taxon>
        <taxon>Malpighiales</taxon>
        <taxon>Salicaceae</taxon>
        <taxon>Flacourtieae</taxon>
        <taxon>Dovyalis</taxon>
    </lineage>
</organism>
<comment type="caution">
    <text evidence="1">The sequence shown here is derived from an EMBL/GenBank/DDBJ whole genome shotgun (WGS) entry which is preliminary data.</text>
</comment>
<keyword evidence="2" id="KW-1185">Reference proteome</keyword>
<dbReference type="Proteomes" id="UP001314170">
    <property type="component" value="Unassembled WGS sequence"/>
</dbReference>
<dbReference type="EMBL" id="CAWUPB010000058">
    <property type="protein sequence ID" value="CAK7323049.1"/>
    <property type="molecule type" value="Genomic_DNA"/>
</dbReference>
<sequence length="95" mass="10729">MANRLVPPGPAPPRFEWGTSVVRSRWSFTPLRRSRRPGGPLGLLPVIVVYRAPQATTHPQPRHPPLLTRQPTVMPFRHSSTTIALRRHHPPTTSH</sequence>
<name>A0AAV1QSD8_9ROSI</name>
<protein>
    <submittedName>
        <fullName evidence="1">Uncharacterized protein</fullName>
    </submittedName>
</protein>
<evidence type="ECO:0000313" key="2">
    <source>
        <dbReference type="Proteomes" id="UP001314170"/>
    </source>
</evidence>
<proteinExistence type="predicted"/>